<reference evidence="2 3" key="1">
    <citation type="journal article" date="2014" name="PLoS Genet.">
        <title>Phylogenetically driven sequencing of extremely halophilic archaea reveals strategies for static and dynamic osmo-response.</title>
        <authorList>
            <person name="Becker E.A."/>
            <person name="Seitzer P.M."/>
            <person name="Tritt A."/>
            <person name="Larsen D."/>
            <person name="Krusor M."/>
            <person name="Yao A.I."/>
            <person name="Wu D."/>
            <person name="Madern D."/>
            <person name="Eisen J.A."/>
            <person name="Darling A.E."/>
            <person name="Facciotti M.T."/>
        </authorList>
    </citation>
    <scope>NUCLEOTIDE SEQUENCE [LARGE SCALE GENOMIC DNA]</scope>
    <source>
        <strain evidence="2 3">2-9-1</strain>
    </source>
</reference>
<protein>
    <submittedName>
        <fullName evidence="2">Uncharacterized protein</fullName>
    </submittedName>
</protein>
<accession>M0CNP5</accession>
<keyword evidence="1" id="KW-0812">Transmembrane</keyword>
<gene>
    <name evidence="2" type="ORF">C475_14463</name>
</gene>
<proteinExistence type="predicted"/>
<evidence type="ECO:0000313" key="3">
    <source>
        <dbReference type="Proteomes" id="UP000011626"/>
    </source>
</evidence>
<dbReference type="AlphaFoldDB" id="M0CNP5"/>
<evidence type="ECO:0000256" key="1">
    <source>
        <dbReference type="SAM" id="Phobius"/>
    </source>
</evidence>
<dbReference type="EMBL" id="AOIU01000033">
    <property type="protein sequence ID" value="ELZ23484.1"/>
    <property type="molecule type" value="Genomic_DNA"/>
</dbReference>
<feature type="transmembrane region" description="Helical" evidence="1">
    <location>
        <begin position="41"/>
        <end position="58"/>
    </location>
</feature>
<evidence type="ECO:0000313" key="2">
    <source>
        <dbReference type="EMBL" id="ELZ23484.1"/>
    </source>
</evidence>
<keyword evidence="3" id="KW-1185">Reference proteome</keyword>
<comment type="caution">
    <text evidence="2">The sequence shown here is derived from an EMBL/GenBank/DDBJ whole genome shotgun (WGS) entry which is preliminary data.</text>
</comment>
<keyword evidence="1" id="KW-1133">Transmembrane helix</keyword>
<sequence>MTAGVDEIGESVATPWTMAAAVYASGWVARHTFVPVWAKDALAVVLVGAPVAAAVLLARRTDAFELTGGRCRARNRTDGRRCANSRDAGADLCGTHQNTHDVDLHPTALEDAVDRDAATRSVDKREKNDAN</sequence>
<dbReference type="Proteomes" id="UP000011626">
    <property type="component" value="Unassembled WGS sequence"/>
</dbReference>
<organism evidence="2 3">
    <name type="scientific">Halosimplex carlsbadense 2-9-1</name>
    <dbReference type="NCBI Taxonomy" id="797114"/>
    <lineage>
        <taxon>Archaea</taxon>
        <taxon>Methanobacteriati</taxon>
        <taxon>Methanobacteriota</taxon>
        <taxon>Stenosarchaea group</taxon>
        <taxon>Halobacteria</taxon>
        <taxon>Halobacteriales</taxon>
        <taxon>Haloarculaceae</taxon>
        <taxon>Halosimplex</taxon>
    </lineage>
</organism>
<dbReference type="RefSeq" id="WP_006884563.1">
    <property type="nucleotide sequence ID" value="NZ_AOIU01000033.1"/>
</dbReference>
<keyword evidence="1" id="KW-0472">Membrane</keyword>
<name>M0CNP5_9EURY</name>